<protein>
    <submittedName>
        <fullName evidence="1">Uncharacterized protein</fullName>
    </submittedName>
</protein>
<name>A0AAW2K615_SESRA</name>
<comment type="caution">
    <text evidence="1">The sequence shown here is derived from an EMBL/GenBank/DDBJ whole genome shotgun (WGS) entry which is preliminary data.</text>
</comment>
<gene>
    <name evidence="1" type="ORF">Sradi_6429400</name>
</gene>
<dbReference type="AlphaFoldDB" id="A0AAW2K615"/>
<dbReference type="EMBL" id="JACGWJ010000030">
    <property type="protein sequence ID" value="KAL0301526.1"/>
    <property type="molecule type" value="Genomic_DNA"/>
</dbReference>
<proteinExistence type="predicted"/>
<organism evidence="1">
    <name type="scientific">Sesamum radiatum</name>
    <name type="common">Black benniseed</name>
    <dbReference type="NCBI Taxonomy" id="300843"/>
    <lineage>
        <taxon>Eukaryota</taxon>
        <taxon>Viridiplantae</taxon>
        <taxon>Streptophyta</taxon>
        <taxon>Embryophyta</taxon>
        <taxon>Tracheophyta</taxon>
        <taxon>Spermatophyta</taxon>
        <taxon>Magnoliopsida</taxon>
        <taxon>eudicotyledons</taxon>
        <taxon>Gunneridae</taxon>
        <taxon>Pentapetalae</taxon>
        <taxon>asterids</taxon>
        <taxon>lamiids</taxon>
        <taxon>Lamiales</taxon>
        <taxon>Pedaliaceae</taxon>
        <taxon>Sesamum</taxon>
    </lineage>
</organism>
<sequence length="122" mass="14317">MRQKGFSFPSKCQCCEAEETVPHLFIESTAVQGVWQYFAALFGLCLCDTRSLTHIVYFWRYSTPFHSDLHIRTLIPFLILWFSWMQRNAAKYHGVPFSTDDIIFEVQRHLRTLYAAQTLTST</sequence>
<accession>A0AAW2K615</accession>
<evidence type="ECO:0000313" key="1">
    <source>
        <dbReference type="EMBL" id="KAL0301526.1"/>
    </source>
</evidence>
<reference evidence="1" key="1">
    <citation type="submission" date="2020-06" db="EMBL/GenBank/DDBJ databases">
        <authorList>
            <person name="Li T."/>
            <person name="Hu X."/>
            <person name="Zhang T."/>
            <person name="Song X."/>
            <person name="Zhang H."/>
            <person name="Dai N."/>
            <person name="Sheng W."/>
            <person name="Hou X."/>
            <person name="Wei L."/>
        </authorList>
    </citation>
    <scope>NUCLEOTIDE SEQUENCE</scope>
    <source>
        <strain evidence="1">G02</strain>
        <tissue evidence="1">Leaf</tissue>
    </source>
</reference>
<reference evidence="1" key="2">
    <citation type="journal article" date="2024" name="Plant">
        <title>Genomic evolution and insights into agronomic trait innovations of Sesamum species.</title>
        <authorList>
            <person name="Miao H."/>
            <person name="Wang L."/>
            <person name="Qu L."/>
            <person name="Liu H."/>
            <person name="Sun Y."/>
            <person name="Le M."/>
            <person name="Wang Q."/>
            <person name="Wei S."/>
            <person name="Zheng Y."/>
            <person name="Lin W."/>
            <person name="Duan Y."/>
            <person name="Cao H."/>
            <person name="Xiong S."/>
            <person name="Wang X."/>
            <person name="Wei L."/>
            <person name="Li C."/>
            <person name="Ma Q."/>
            <person name="Ju M."/>
            <person name="Zhao R."/>
            <person name="Li G."/>
            <person name="Mu C."/>
            <person name="Tian Q."/>
            <person name="Mei H."/>
            <person name="Zhang T."/>
            <person name="Gao T."/>
            <person name="Zhang H."/>
        </authorList>
    </citation>
    <scope>NUCLEOTIDE SEQUENCE</scope>
    <source>
        <strain evidence="1">G02</strain>
    </source>
</reference>